<dbReference type="InterPro" id="IPR013320">
    <property type="entry name" value="ConA-like_dom_sf"/>
</dbReference>
<dbReference type="GO" id="GO:0005737">
    <property type="term" value="C:cytoplasm"/>
    <property type="evidence" value="ECO:0007669"/>
    <property type="project" value="UniProtKB-ARBA"/>
</dbReference>
<sequence>PEYSSGFKFSFVLIQLECHLPESNDKYKLIALHFYANFTIICPPSPDSCRLTLDPNTANRNLRLSEFNRVVTWEGCMQPYADHPERFNSNGQVLCTEGLTGCCYWEVEWSGQQFGIALAYKGIGRQEGSNDSMYGQNDKSWCFKYNPGGYYSYNYSFCHNNETIQVQTTFTEPLYPGIYLYGGTAKLC</sequence>
<dbReference type="InterPro" id="IPR006574">
    <property type="entry name" value="PRY"/>
</dbReference>
<name>A0A3B3T7M9_9TELE</name>
<evidence type="ECO:0000256" key="1">
    <source>
        <dbReference type="ARBA" id="ARBA00022723"/>
    </source>
</evidence>
<dbReference type="PROSITE" id="PS50188">
    <property type="entry name" value="B302_SPRY"/>
    <property type="match status" value="1"/>
</dbReference>
<dbReference type="InterPro" id="IPR001870">
    <property type="entry name" value="B30.2/SPRY"/>
</dbReference>
<keyword evidence="3" id="KW-0862">Zinc</keyword>
<dbReference type="PANTHER" id="PTHR25465:SF5">
    <property type="entry name" value="E3 UBIQUITIN_ISG15 LIGASE TRIM25-RELATED"/>
    <property type="match status" value="1"/>
</dbReference>
<reference evidence="5" key="1">
    <citation type="submission" date="2025-08" db="UniProtKB">
        <authorList>
            <consortium name="Ensembl"/>
        </authorList>
    </citation>
    <scope>IDENTIFICATION</scope>
</reference>
<dbReference type="Pfam" id="PF13765">
    <property type="entry name" value="PRY"/>
    <property type="match status" value="1"/>
</dbReference>
<dbReference type="InterPro" id="IPR043136">
    <property type="entry name" value="B30.2/SPRY_sf"/>
</dbReference>
<reference evidence="5" key="2">
    <citation type="submission" date="2025-09" db="UniProtKB">
        <authorList>
            <consortium name="Ensembl"/>
        </authorList>
    </citation>
    <scope>IDENTIFICATION</scope>
</reference>
<keyword evidence="1" id="KW-0479">Metal-binding</keyword>
<dbReference type="Gene3D" id="2.60.120.920">
    <property type="match status" value="1"/>
</dbReference>
<dbReference type="PANTHER" id="PTHR25465">
    <property type="entry name" value="B-BOX DOMAIN CONTAINING"/>
    <property type="match status" value="1"/>
</dbReference>
<dbReference type="Proteomes" id="UP000261540">
    <property type="component" value="Unplaced"/>
</dbReference>
<evidence type="ECO:0000313" key="6">
    <source>
        <dbReference type="Proteomes" id="UP000261540"/>
    </source>
</evidence>
<accession>A0A3B3T7M9</accession>
<dbReference type="SMART" id="SM00589">
    <property type="entry name" value="PRY"/>
    <property type="match status" value="1"/>
</dbReference>
<dbReference type="GO" id="GO:0008270">
    <property type="term" value="F:zinc ion binding"/>
    <property type="evidence" value="ECO:0007669"/>
    <property type="project" value="UniProtKB-KW"/>
</dbReference>
<dbReference type="AlphaFoldDB" id="A0A3B3T7M9"/>
<evidence type="ECO:0000256" key="3">
    <source>
        <dbReference type="ARBA" id="ARBA00022833"/>
    </source>
</evidence>
<dbReference type="GeneTree" id="ENSGT01150000286950"/>
<dbReference type="SUPFAM" id="SSF49899">
    <property type="entry name" value="Concanavalin A-like lectins/glucanases"/>
    <property type="match status" value="1"/>
</dbReference>
<protein>
    <recommendedName>
        <fullName evidence="4">B30.2/SPRY domain-containing protein</fullName>
    </recommendedName>
</protein>
<proteinExistence type="predicted"/>
<feature type="domain" description="B30.2/SPRY" evidence="4">
    <location>
        <begin position="30"/>
        <end position="188"/>
    </location>
</feature>
<keyword evidence="6" id="KW-1185">Reference proteome</keyword>
<evidence type="ECO:0000256" key="2">
    <source>
        <dbReference type="ARBA" id="ARBA00022771"/>
    </source>
</evidence>
<dbReference type="Ensembl" id="ENSPKIT00000019285.1">
    <property type="protein sequence ID" value="ENSPKIP00000038296.1"/>
    <property type="gene ID" value="ENSPKIG00000016121.1"/>
</dbReference>
<evidence type="ECO:0000313" key="5">
    <source>
        <dbReference type="Ensembl" id="ENSPKIP00000038296.1"/>
    </source>
</evidence>
<evidence type="ECO:0000259" key="4">
    <source>
        <dbReference type="PROSITE" id="PS50188"/>
    </source>
</evidence>
<keyword evidence="2" id="KW-0863">Zinc-finger</keyword>
<dbReference type="InterPro" id="IPR051051">
    <property type="entry name" value="E3_ubiq-ligase_TRIM/RNF"/>
</dbReference>
<organism evidence="5 6">
    <name type="scientific">Paramormyrops kingsleyae</name>
    <dbReference type="NCBI Taxonomy" id="1676925"/>
    <lineage>
        <taxon>Eukaryota</taxon>
        <taxon>Metazoa</taxon>
        <taxon>Chordata</taxon>
        <taxon>Craniata</taxon>
        <taxon>Vertebrata</taxon>
        <taxon>Euteleostomi</taxon>
        <taxon>Actinopterygii</taxon>
        <taxon>Neopterygii</taxon>
        <taxon>Teleostei</taxon>
        <taxon>Osteoglossocephala</taxon>
        <taxon>Osteoglossomorpha</taxon>
        <taxon>Osteoglossiformes</taxon>
        <taxon>Mormyridae</taxon>
        <taxon>Paramormyrops</taxon>
    </lineage>
</organism>